<evidence type="ECO:0000313" key="9">
    <source>
        <dbReference type="Proteomes" id="UP000776650"/>
    </source>
</evidence>
<dbReference type="AlphaFoldDB" id="A0A921F0Y2"/>
<keyword evidence="3" id="KW-1003">Cell membrane</keyword>
<evidence type="ECO:0000313" key="8">
    <source>
        <dbReference type="EMBL" id="HJE89697.1"/>
    </source>
</evidence>
<keyword evidence="6 7" id="KW-0472">Membrane</keyword>
<reference evidence="8" key="2">
    <citation type="submission" date="2021-09" db="EMBL/GenBank/DDBJ databases">
        <authorList>
            <person name="Gilroy R."/>
        </authorList>
    </citation>
    <scope>NUCLEOTIDE SEQUENCE</scope>
    <source>
        <strain evidence="8">ChiGjej1B1-18357</strain>
    </source>
</reference>
<dbReference type="Proteomes" id="UP000776650">
    <property type="component" value="Unassembled WGS sequence"/>
</dbReference>
<evidence type="ECO:0000256" key="7">
    <source>
        <dbReference type="SAM" id="Phobius"/>
    </source>
</evidence>
<accession>A0A921F0Y2</accession>
<comment type="subcellular location">
    <subcellularLocation>
        <location evidence="1">Cell membrane</location>
        <topology evidence="1">Multi-pass membrane protein</topology>
    </subcellularLocation>
</comment>
<feature type="transmembrane region" description="Helical" evidence="7">
    <location>
        <begin position="82"/>
        <end position="101"/>
    </location>
</feature>
<gene>
    <name evidence="8" type="ORF">K8V11_01635</name>
</gene>
<evidence type="ECO:0000256" key="4">
    <source>
        <dbReference type="ARBA" id="ARBA00022692"/>
    </source>
</evidence>
<dbReference type="EMBL" id="DYXM01000034">
    <property type="protein sequence ID" value="HJE89697.1"/>
    <property type="molecule type" value="Genomic_DNA"/>
</dbReference>
<sequence>MLTSGPGARAALSDLGLLAFRVILGIVFIAHGWQKLSENGFGGQADAFESMGIPAPAVAAAFAIIIEFGGGIALIAGVLMPIVGVLLFVDMVGAFIYVHAGTEVFVDAGGWELIAVLGFGSLLLAIVGAGRFSLDWLVAGRKRKAPVVA</sequence>
<protein>
    <submittedName>
        <fullName evidence="8">DoxX family protein</fullName>
    </submittedName>
</protein>
<reference evidence="8" key="1">
    <citation type="journal article" date="2021" name="PeerJ">
        <title>Extensive microbial diversity within the chicken gut microbiome revealed by metagenomics and culture.</title>
        <authorList>
            <person name="Gilroy R."/>
            <person name="Ravi A."/>
            <person name="Getino M."/>
            <person name="Pursley I."/>
            <person name="Horton D.L."/>
            <person name="Alikhan N.F."/>
            <person name="Baker D."/>
            <person name="Gharbi K."/>
            <person name="Hall N."/>
            <person name="Watson M."/>
            <person name="Adriaenssens E.M."/>
            <person name="Foster-Nyarko E."/>
            <person name="Jarju S."/>
            <person name="Secka A."/>
            <person name="Antonio M."/>
            <person name="Oren A."/>
            <person name="Chaudhuri R.R."/>
            <person name="La Ragione R."/>
            <person name="Hildebrand F."/>
            <person name="Pallen M.J."/>
        </authorList>
    </citation>
    <scope>NUCLEOTIDE SEQUENCE</scope>
    <source>
        <strain evidence="8">ChiGjej1B1-18357</strain>
    </source>
</reference>
<evidence type="ECO:0000256" key="5">
    <source>
        <dbReference type="ARBA" id="ARBA00022989"/>
    </source>
</evidence>
<evidence type="ECO:0000256" key="1">
    <source>
        <dbReference type="ARBA" id="ARBA00004651"/>
    </source>
</evidence>
<dbReference type="InterPro" id="IPR032808">
    <property type="entry name" value="DoxX"/>
</dbReference>
<feature type="transmembrane region" description="Helical" evidence="7">
    <location>
        <begin position="113"/>
        <end position="134"/>
    </location>
</feature>
<organism evidence="8 9">
    <name type="scientific">Dietzia timorensis</name>
    <dbReference type="NCBI Taxonomy" id="499555"/>
    <lineage>
        <taxon>Bacteria</taxon>
        <taxon>Bacillati</taxon>
        <taxon>Actinomycetota</taxon>
        <taxon>Actinomycetes</taxon>
        <taxon>Mycobacteriales</taxon>
        <taxon>Dietziaceae</taxon>
        <taxon>Dietzia</taxon>
    </lineage>
</organism>
<comment type="caution">
    <text evidence="8">The sequence shown here is derived from an EMBL/GenBank/DDBJ whole genome shotgun (WGS) entry which is preliminary data.</text>
</comment>
<name>A0A921F0Y2_9ACTN</name>
<dbReference type="InterPro" id="IPR051907">
    <property type="entry name" value="DoxX-like_oxidoreductase"/>
</dbReference>
<evidence type="ECO:0000256" key="3">
    <source>
        <dbReference type="ARBA" id="ARBA00022475"/>
    </source>
</evidence>
<feature type="transmembrane region" description="Helical" evidence="7">
    <location>
        <begin position="53"/>
        <end position="75"/>
    </location>
</feature>
<keyword evidence="4 7" id="KW-0812">Transmembrane</keyword>
<dbReference type="Pfam" id="PF07681">
    <property type="entry name" value="DoxX"/>
    <property type="match status" value="1"/>
</dbReference>
<dbReference type="PANTHER" id="PTHR33452">
    <property type="entry name" value="OXIDOREDUCTASE CATD-RELATED"/>
    <property type="match status" value="1"/>
</dbReference>
<dbReference type="GO" id="GO:0005886">
    <property type="term" value="C:plasma membrane"/>
    <property type="evidence" value="ECO:0007669"/>
    <property type="project" value="UniProtKB-SubCell"/>
</dbReference>
<proteinExistence type="inferred from homology"/>
<keyword evidence="5 7" id="KW-1133">Transmembrane helix</keyword>
<dbReference type="RefSeq" id="WP_303910468.1">
    <property type="nucleotide sequence ID" value="NZ_DYXM01000034.1"/>
</dbReference>
<evidence type="ECO:0000256" key="6">
    <source>
        <dbReference type="ARBA" id="ARBA00023136"/>
    </source>
</evidence>
<feature type="transmembrane region" description="Helical" evidence="7">
    <location>
        <begin position="12"/>
        <end position="33"/>
    </location>
</feature>
<comment type="similarity">
    <text evidence="2">Belongs to the DoxX family.</text>
</comment>
<dbReference type="PANTHER" id="PTHR33452:SF1">
    <property type="entry name" value="INNER MEMBRANE PROTEIN YPHA-RELATED"/>
    <property type="match status" value="1"/>
</dbReference>
<evidence type="ECO:0000256" key="2">
    <source>
        <dbReference type="ARBA" id="ARBA00006679"/>
    </source>
</evidence>